<evidence type="ECO:0000313" key="10">
    <source>
        <dbReference type="EMBL" id="WHI59344.1"/>
    </source>
</evidence>
<dbReference type="InterPro" id="IPR027417">
    <property type="entry name" value="P-loop_NTPase"/>
</dbReference>
<protein>
    <recommendedName>
        <fullName evidence="8">Energy-coupling factor transporter ATP-binding protein EcfA2</fullName>
        <ecNumber evidence="8">7.-.-.-</ecNumber>
    </recommendedName>
</protein>
<feature type="domain" description="ABC transporter" evidence="9">
    <location>
        <begin position="3"/>
        <end position="246"/>
    </location>
</feature>
<dbReference type="AlphaFoldDB" id="A0AAX3W265"/>
<keyword evidence="4 8" id="KW-0547">Nucleotide-binding</keyword>
<dbReference type="Proteomes" id="UP001223261">
    <property type="component" value="Chromosome"/>
</dbReference>
<evidence type="ECO:0000256" key="6">
    <source>
        <dbReference type="ARBA" id="ARBA00022967"/>
    </source>
</evidence>
<gene>
    <name evidence="10" type="ORF">PYH69_11540</name>
</gene>
<dbReference type="Pfam" id="PF00005">
    <property type="entry name" value="ABC_tran"/>
    <property type="match status" value="1"/>
</dbReference>
<evidence type="ECO:0000256" key="5">
    <source>
        <dbReference type="ARBA" id="ARBA00022840"/>
    </source>
</evidence>
<evidence type="ECO:0000259" key="9">
    <source>
        <dbReference type="PROSITE" id="PS50893"/>
    </source>
</evidence>
<dbReference type="NCBIfam" id="TIGR04521">
    <property type="entry name" value="ECF_ATPase_2"/>
    <property type="match status" value="1"/>
</dbReference>
<keyword evidence="6" id="KW-1278">Translocase</keyword>
<dbReference type="InterPro" id="IPR017871">
    <property type="entry name" value="ABC_transporter-like_CS"/>
</dbReference>
<sequence>MKIIFNNVSYDYGLKTPFQYRALNHISTTFNESKFYAVVGQTGSGKSTLIQHLNAILKPTEGQLTIDEIEINRKTKSKKLSPVRKKVGIVFQFAEHQLFEDTVEKDIIFGPLNYGMDKDKAVKRAEELMDLLGMEHALLKKSPFELSGGQKRRIAIAGVLAMEPEILVLDEPTVGLDPKGQQDMMDLFRKIQMDLGITVILISHQMDIVLKYADEVKVIKAGELIAEDKPINIFTNEELVRQAHLDIPKIIQLQQAVERKYNMQFDQLATSEEMFKDMYDKWVMKHDR</sequence>
<evidence type="ECO:0000256" key="4">
    <source>
        <dbReference type="ARBA" id="ARBA00022741"/>
    </source>
</evidence>
<proteinExistence type="inferred from homology"/>
<dbReference type="PROSITE" id="PS00211">
    <property type="entry name" value="ABC_TRANSPORTER_1"/>
    <property type="match status" value="1"/>
</dbReference>
<dbReference type="InterPro" id="IPR003593">
    <property type="entry name" value="AAA+_ATPase"/>
</dbReference>
<comment type="subunit">
    <text evidence="8">Forms a stable energy-coupling factor (ECF) transporter complex composed of 2 membrane-embedded substrate-binding proteins (S component), 2 ATP-binding proteins (A component) and 2 transmembrane proteins (T component).</text>
</comment>
<dbReference type="GO" id="GO:0043190">
    <property type="term" value="C:ATP-binding cassette (ABC) transporter complex"/>
    <property type="evidence" value="ECO:0007669"/>
    <property type="project" value="TreeGrafter"/>
</dbReference>
<evidence type="ECO:0000256" key="2">
    <source>
        <dbReference type="ARBA" id="ARBA00022448"/>
    </source>
</evidence>
<dbReference type="SMART" id="SM00382">
    <property type="entry name" value="AAA"/>
    <property type="match status" value="1"/>
</dbReference>
<dbReference type="InterPro" id="IPR030946">
    <property type="entry name" value="EcfA2"/>
</dbReference>
<evidence type="ECO:0000313" key="11">
    <source>
        <dbReference type="Proteomes" id="UP001223261"/>
    </source>
</evidence>
<dbReference type="InterPro" id="IPR015856">
    <property type="entry name" value="ABC_transpr_CbiO/EcfA_su"/>
</dbReference>
<dbReference type="GO" id="GO:0042626">
    <property type="term" value="F:ATPase-coupled transmembrane transporter activity"/>
    <property type="evidence" value="ECO:0007669"/>
    <property type="project" value="TreeGrafter"/>
</dbReference>
<dbReference type="EC" id="7.-.-.-" evidence="8"/>
<dbReference type="GO" id="GO:0005524">
    <property type="term" value="F:ATP binding"/>
    <property type="evidence" value="ECO:0007669"/>
    <property type="project" value="UniProtKB-UniRule"/>
</dbReference>
<keyword evidence="5 8" id="KW-0067">ATP-binding</keyword>
<comment type="subcellular location">
    <subcellularLocation>
        <location evidence="1 8">Cell membrane</location>
        <topology evidence="1 8">Peripheral membrane protein</topology>
    </subcellularLocation>
</comment>
<organism evidence="10 11">
    <name type="scientific">Mammaliicoccus lentus</name>
    <name type="common">Staphylococcus lentus</name>
    <dbReference type="NCBI Taxonomy" id="42858"/>
    <lineage>
        <taxon>Bacteria</taxon>
        <taxon>Bacillati</taxon>
        <taxon>Bacillota</taxon>
        <taxon>Bacilli</taxon>
        <taxon>Bacillales</taxon>
        <taxon>Staphylococcaceae</taxon>
        <taxon>Mammaliicoccus</taxon>
    </lineage>
</organism>
<keyword evidence="7 8" id="KW-0472">Membrane</keyword>
<dbReference type="PROSITE" id="PS50893">
    <property type="entry name" value="ABC_TRANSPORTER_2"/>
    <property type="match status" value="1"/>
</dbReference>
<dbReference type="FunFam" id="3.40.50.300:FF:000224">
    <property type="entry name" value="Energy-coupling factor transporter ATP-binding protein EcfA"/>
    <property type="match status" value="1"/>
</dbReference>
<dbReference type="RefSeq" id="WP_016998826.1">
    <property type="nucleotide sequence ID" value="NZ_CP116807.1"/>
</dbReference>
<dbReference type="SUPFAM" id="SSF52540">
    <property type="entry name" value="P-loop containing nucleoside triphosphate hydrolases"/>
    <property type="match status" value="1"/>
</dbReference>
<dbReference type="PANTHER" id="PTHR43553">
    <property type="entry name" value="HEAVY METAL TRANSPORTER"/>
    <property type="match status" value="1"/>
</dbReference>
<reference evidence="10" key="1">
    <citation type="journal article" date="2023" name="Antibiotics">
        <title>Prevalence and Molecular Characterization of Methicillin-Resistant Staphylococci (MRS) and Mammaliicocci (MRM) in Dromedary Camels from Algeria: First Detection of SCCmec-mecC Hybrid in Methicillin-Resistant Mammaliicoccus lentus.</title>
        <authorList>
            <person name="Belhout C."/>
            <person name="Boyen F."/>
            <person name="Vereecke N."/>
            <person name="Theuns S."/>
            <person name="Taibi N."/>
            <person name="Stegger M."/>
            <person name="de la Fe-Rodriguez P.Y."/>
            <person name="Bouayad L."/>
            <person name="Elgroud R."/>
            <person name="Butaye P."/>
        </authorList>
    </citation>
    <scope>NUCLEOTIDE SEQUENCE</scope>
    <source>
        <strain evidence="10">7048</strain>
    </source>
</reference>
<keyword evidence="3 8" id="KW-1003">Cell membrane</keyword>
<dbReference type="EMBL" id="CP118848">
    <property type="protein sequence ID" value="WHI59344.1"/>
    <property type="molecule type" value="Genomic_DNA"/>
</dbReference>
<dbReference type="GO" id="GO:0015087">
    <property type="term" value="F:cobalt ion transmembrane transporter activity"/>
    <property type="evidence" value="ECO:0007669"/>
    <property type="project" value="UniProtKB-ARBA"/>
</dbReference>
<dbReference type="Gene3D" id="3.40.50.300">
    <property type="entry name" value="P-loop containing nucleotide triphosphate hydrolases"/>
    <property type="match status" value="1"/>
</dbReference>
<name>A0AAX3W265_MAMLE</name>
<evidence type="ECO:0000256" key="3">
    <source>
        <dbReference type="ARBA" id="ARBA00022475"/>
    </source>
</evidence>
<dbReference type="PANTHER" id="PTHR43553:SF27">
    <property type="entry name" value="ENERGY-COUPLING FACTOR TRANSPORTER ATP-BINDING PROTEIN ECFA2"/>
    <property type="match status" value="1"/>
</dbReference>
<dbReference type="GO" id="GO:0016887">
    <property type="term" value="F:ATP hydrolysis activity"/>
    <property type="evidence" value="ECO:0007669"/>
    <property type="project" value="InterPro"/>
</dbReference>
<comment type="function">
    <text evidence="8">ATP-binding (A) component of a common energy-coupling factor (ECF) ABC-transporter complex.</text>
</comment>
<evidence type="ECO:0000256" key="7">
    <source>
        <dbReference type="ARBA" id="ARBA00023136"/>
    </source>
</evidence>
<evidence type="ECO:0000256" key="1">
    <source>
        <dbReference type="ARBA" id="ARBA00004202"/>
    </source>
</evidence>
<keyword evidence="2 8" id="KW-0813">Transport</keyword>
<dbReference type="CDD" id="cd03225">
    <property type="entry name" value="ABC_cobalt_CbiO_domain1"/>
    <property type="match status" value="1"/>
</dbReference>
<dbReference type="InterPro" id="IPR003439">
    <property type="entry name" value="ABC_transporter-like_ATP-bd"/>
</dbReference>
<comment type="similarity">
    <text evidence="8">Belongs to the ABC transporter superfamily. Energy-coupling factor EcfA family.</text>
</comment>
<accession>A0AAX3W265</accession>
<dbReference type="InterPro" id="IPR050095">
    <property type="entry name" value="ECF_ABC_transporter_ATP-bd"/>
</dbReference>
<evidence type="ECO:0000256" key="8">
    <source>
        <dbReference type="RuleBase" id="RU365104"/>
    </source>
</evidence>
<dbReference type="GeneID" id="99675929"/>